<dbReference type="AlphaFoldDB" id="A0A0A9H701"/>
<sequence>MPSTFPAAVASKKSVYLVVAGLGGISLVGSTPHSSKLSSQYN</sequence>
<accession>A0A0A9H701</accession>
<reference evidence="1" key="1">
    <citation type="submission" date="2014-09" db="EMBL/GenBank/DDBJ databases">
        <authorList>
            <person name="Magalhaes I.L.F."/>
            <person name="Oliveira U."/>
            <person name="Santos F.R."/>
            <person name="Vidigal T.H.D.A."/>
            <person name="Brescovit A.D."/>
            <person name="Santos A.J."/>
        </authorList>
    </citation>
    <scope>NUCLEOTIDE SEQUENCE</scope>
    <source>
        <tissue evidence="1">Shoot tissue taken approximately 20 cm above the soil surface</tissue>
    </source>
</reference>
<reference evidence="1" key="2">
    <citation type="journal article" date="2015" name="Data Brief">
        <title>Shoot transcriptome of the giant reed, Arundo donax.</title>
        <authorList>
            <person name="Barrero R.A."/>
            <person name="Guerrero F.D."/>
            <person name="Moolhuijzen P."/>
            <person name="Goolsby J.A."/>
            <person name="Tidwell J."/>
            <person name="Bellgard S.E."/>
            <person name="Bellgard M.I."/>
        </authorList>
    </citation>
    <scope>NUCLEOTIDE SEQUENCE</scope>
    <source>
        <tissue evidence="1">Shoot tissue taken approximately 20 cm above the soil surface</tissue>
    </source>
</reference>
<dbReference type="EMBL" id="GBRH01164896">
    <property type="protein sequence ID" value="JAE33000.1"/>
    <property type="molecule type" value="Transcribed_RNA"/>
</dbReference>
<name>A0A0A9H701_ARUDO</name>
<evidence type="ECO:0000313" key="1">
    <source>
        <dbReference type="EMBL" id="JAE33000.1"/>
    </source>
</evidence>
<organism evidence="1">
    <name type="scientific">Arundo donax</name>
    <name type="common">Giant reed</name>
    <name type="synonym">Donax arundinaceus</name>
    <dbReference type="NCBI Taxonomy" id="35708"/>
    <lineage>
        <taxon>Eukaryota</taxon>
        <taxon>Viridiplantae</taxon>
        <taxon>Streptophyta</taxon>
        <taxon>Embryophyta</taxon>
        <taxon>Tracheophyta</taxon>
        <taxon>Spermatophyta</taxon>
        <taxon>Magnoliopsida</taxon>
        <taxon>Liliopsida</taxon>
        <taxon>Poales</taxon>
        <taxon>Poaceae</taxon>
        <taxon>PACMAD clade</taxon>
        <taxon>Arundinoideae</taxon>
        <taxon>Arundineae</taxon>
        <taxon>Arundo</taxon>
    </lineage>
</organism>
<proteinExistence type="predicted"/>
<protein>
    <submittedName>
        <fullName evidence="1">Uncharacterized protein</fullName>
    </submittedName>
</protein>